<keyword evidence="2" id="KW-1185">Reference proteome</keyword>
<sequence>MQVLLINEPYDYDETAAAQHGRDGHDAVIGSKDAIKKYHKPACITYRWIMSTRSDNIFRAIKPYPSISLCFWLLSIAWMASCNERLLLLDHIRNEQQAAILIILEEQALLHHLMVLVTKRRPVLLMNILERTLVTGGSHQQQGATSIFGGIKLLFSLILWSPFLSQFL</sequence>
<dbReference type="Proteomes" id="UP001234581">
    <property type="component" value="Unassembled WGS sequence"/>
</dbReference>
<dbReference type="EMBL" id="JARTCD010000071">
    <property type="protein sequence ID" value="KAJ8653849.1"/>
    <property type="molecule type" value="Genomic_DNA"/>
</dbReference>
<name>A0AAD7UVZ2_9FUNG</name>
<comment type="caution">
    <text evidence="1">The sequence shown here is derived from an EMBL/GenBank/DDBJ whole genome shotgun (WGS) entry which is preliminary data.</text>
</comment>
<dbReference type="RefSeq" id="XP_058338763.1">
    <property type="nucleotide sequence ID" value="XM_058490509.1"/>
</dbReference>
<evidence type="ECO:0000313" key="1">
    <source>
        <dbReference type="EMBL" id="KAJ8653849.1"/>
    </source>
</evidence>
<accession>A0AAD7UVZ2</accession>
<gene>
    <name evidence="1" type="ORF">O0I10_010530</name>
</gene>
<evidence type="ECO:0000313" key="2">
    <source>
        <dbReference type="Proteomes" id="UP001234581"/>
    </source>
</evidence>
<dbReference type="GeneID" id="83217933"/>
<protein>
    <submittedName>
        <fullName evidence="1">Uncharacterized protein</fullName>
    </submittedName>
</protein>
<proteinExistence type="predicted"/>
<reference evidence="1 2" key="1">
    <citation type="submission" date="2023-03" db="EMBL/GenBank/DDBJ databases">
        <title>Genome sequence of Lichtheimia ornata CBS 291.66.</title>
        <authorList>
            <person name="Mohabir J.T."/>
            <person name="Shea T.P."/>
            <person name="Kurbessoian T."/>
            <person name="Berby B."/>
            <person name="Fontaine J."/>
            <person name="Livny J."/>
            <person name="Gnirke A."/>
            <person name="Stajich J.E."/>
            <person name="Cuomo C.A."/>
        </authorList>
    </citation>
    <scope>NUCLEOTIDE SEQUENCE [LARGE SCALE GENOMIC DNA]</scope>
    <source>
        <strain evidence="1">CBS 291.66</strain>
    </source>
</reference>
<dbReference type="AlphaFoldDB" id="A0AAD7UVZ2"/>
<organism evidence="1 2">
    <name type="scientific">Lichtheimia ornata</name>
    <dbReference type="NCBI Taxonomy" id="688661"/>
    <lineage>
        <taxon>Eukaryota</taxon>
        <taxon>Fungi</taxon>
        <taxon>Fungi incertae sedis</taxon>
        <taxon>Mucoromycota</taxon>
        <taxon>Mucoromycotina</taxon>
        <taxon>Mucoromycetes</taxon>
        <taxon>Mucorales</taxon>
        <taxon>Lichtheimiaceae</taxon>
        <taxon>Lichtheimia</taxon>
    </lineage>
</organism>